<sequence length="226" mass="25274">MCGGGVNKIPRPMRLTGRTVNLAFKSNQRKTEKGFHMHFNISRLSEGSCVCTRGLGRVMVKHFKSKIMRAQNTVEFSFRTGKAFGLIMFSQGRLRDHIYIGLRYGQVFYQTDLGTGRGLIISRGPRLHDNKWHNVLISRTDRTIALSVDGRLEGSSSTRGSFTRLDIPDAVGLFLGAPSTISGIVGNFRGCIRDLRIDGREPITNAFAQKPDYDVIRRIGFFACKS</sequence>
<dbReference type="InterPro" id="IPR001791">
    <property type="entry name" value="Laminin_G"/>
</dbReference>
<comment type="caution">
    <text evidence="1">Lacks conserved residue(s) required for the propagation of feature annotation.</text>
</comment>
<dbReference type="Gene3D" id="2.60.120.200">
    <property type="match status" value="1"/>
</dbReference>
<organism evidence="3 4">
    <name type="scientific">Nematostella vectensis</name>
    <name type="common">Starlet sea anemone</name>
    <dbReference type="NCBI Taxonomy" id="45351"/>
    <lineage>
        <taxon>Eukaryota</taxon>
        <taxon>Metazoa</taxon>
        <taxon>Cnidaria</taxon>
        <taxon>Anthozoa</taxon>
        <taxon>Hexacorallia</taxon>
        <taxon>Actiniaria</taxon>
        <taxon>Edwardsiidae</taxon>
        <taxon>Nematostella</taxon>
    </lineage>
</organism>
<feature type="domain" description="Laminin G" evidence="2">
    <location>
        <begin position="47"/>
        <end position="224"/>
    </location>
</feature>
<dbReference type="InterPro" id="IPR050372">
    <property type="entry name" value="Neurexin-related_CASP"/>
</dbReference>
<accession>A7SQB3</accession>
<dbReference type="SMART" id="SM00282">
    <property type="entry name" value="LamG"/>
    <property type="match status" value="1"/>
</dbReference>
<dbReference type="OrthoDB" id="6116165at2759"/>
<keyword evidence="4" id="KW-1185">Reference proteome</keyword>
<dbReference type="EMBL" id="DS469743">
    <property type="protein sequence ID" value="EDO34098.1"/>
    <property type="molecule type" value="Genomic_DNA"/>
</dbReference>
<evidence type="ECO:0000256" key="1">
    <source>
        <dbReference type="PROSITE-ProRule" id="PRU00122"/>
    </source>
</evidence>
<evidence type="ECO:0000313" key="3">
    <source>
        <dbReference type="EMBL" id="EDO34098.1"/>
    </source>
</evidence>
<evidence type="ECO:0000259" key="2">
    <source>
        <dbReference type="PROSITE" id="PS50025"/>
    </source>
</evidence>
<dbReference type="CDD" id="cd00110">
    <property type="entry name" value="LamG"/>
    <property type="match status" value="1"/>
</dbReference>
<dbReference type="Proteomes" id="UP000001593">
    <property type="component" value="Unassembled WGS sequence"/>
</dbReference>
<reference evidence="3 4" key="1">
    <citation type="journal article" date="2007" name="Science">
        <title>Sea anemone genome reveals ancestral eumetazoan gene repertoire and genomic organization.</title>
        <authorList>
            <person name="Putnam N.H."/>
            <person name="Srivastava M."/>
            <person name="Hellsten U."/>
            <person name="Dirks B."/>
            <person name="Chapman J."/>
            <person name="Salamov A."/>
            <person name="Terry A."/>
            <person name="Shapiro H."/>
            <person name="Lindquist E."/>
            <person name="Kapitonov V.V."/>
            <person name="Jurka J."/>
            <person name="Genikhovich G."/>
            <person name="Grigoriev I.V."/>
            <person name="Lucas S.M."/>
            <person name="Steele R.E."/>
            <person name="Finnerty J.R."/>
            <person name="Technau U."/>
            <person name="Martindale M.Q."/>
            <person name="Rokhsar D.S."/>
        </authorList>
    </citation>
    <scope>NUCLEOTIDE SEQUENCE [LARGE SCALE GENOMIC DNA]</scope>
    <source>
        <strain evidence="4">CH2 X CH6</strain>
    </source>
</reference>
<dbReference type="PANTHER" id="PTHR15036:SF85">
    <property type="entry name" value="SP2353, ISOFORM A"/>
    <property type="match status" value="1"/>
</dbReference>
<gene>
    <name evidence="3" type="ORF">NEMVEDRAFT_v1g233459</name>
</gene>
<dbReference type="InParanoid" id="A7SQB3"/>
<proteinExistence type="predicted"/>
<dbReference type="PhylomeDB" id="A7SQB3"/>
<dbReference type="eggNOG" id="KOG3516">
    <property type="taxonomic scope" value="Eukaryota"/>
</dbReference>
<dbReference type="InterPro" id="IPR013320">
    <property type="entry name" value="ConA-like_dom_sf"/>
</dbReference>
<dbReference type="AlphaFoldDB" id="A7SQB3"/>
<dbReference type="Pfam" id="PF02210">
    <property type="entry name" value="Laminin_G_2"/>
    <property type="match status" value="1"/>
</dbReference>
<dbReference type="PROSITE" id="PS50025">
    <property type="entry name" value="LAM_G_DOMAIN"/>
    <property type="match status" value="1"/>
</dbReference>
<dbReference type="GO" id="GO:0016020">
    <property type="term" value="C:membrane"/>
    <property type="evidence" value="ECO:0007669"/>
    <property type="project" value="UniProtKB-SubCell"/>
</dbReference>
<dbReference type="HOGENOM" id="CLU_1226087_0_0_1"/>
<dbReference type="SUPFAM" id="SSF49899">
    <property type="entry name" value="Concanavalin A-like lectins/glucanases"/>
    <property type="match status" value="1"/>
</dbReference>
<name>A7SQB3_NEMVE</name>
<evidence type="ECO:0000313" key="4">
    <source>
        <dbReference type="Proteomes" id="UP000001593"/>
    </source>
</evidence>
<dbReference type="KEGG" id="nve:5505354"/>
<protein>
    <recommendedName>
        <fullName evidence="2">Laminin G domain-containing protein</fullName>
    </recommendedName>
</protein>
<dbReference type="PANTHER" id="PTHR15036">
    <property type="entry name" value="PIKACHURIN-LIKE PROTEIN"/>
    <property type="match status" value="1"/>
</dbReference>